<accession>A0A8J6F328</accession>
<evidence type="ECO:0000313" key="1">
    <source>
        <dbReference type="EMBL" id="KAG9479249.1"/>
    </source>
</evidence>
<organism evidence="1 2">
    <name type="scientific">Eleutherodactylus coqui</name>
    <name type="common">Puerto Rican coqui</name>
    <dbReference type="NCBI Taxonomy" id="57060"/>
    <lineage>
        <taxon>Eukaryota</taxon>
        <taxon>Metazoa</taxon>
        <taxon>Chordata</taxon>
        <taxon>Craniata</taxon>
        <taxon>Vertebrata</taxon>
        <taxon>Euteleostomi</taxon>
        <taxon>Amphibia</taxon>
        <taxon>Batrachia</taxon>
        <taxon>Anura</taxon>
        <taxon>Neobatrachia</taxon>
        <taxon>Hyloidea</taxon>
        <taxon>Eleutherodactylidae</taxon>
        <taxon>Eleutherodactylinae</taxon>
        <taxon>Eleutherodactylus</taxon>
        <taxon>Eleutherodactylus</taxon>
    </lineage>
</organism>
<protein>
    <submittedName>
        <fullName evidence="1">Uncharacterized protein</fullName>
    </submittedName>
</protein>
<reference evidence="1" key="1">
    <citation type="thesis" date="2020" institute="ProQuest LLC" country="789 East Eisenhower Parkway, Ann Arbor, MI, USA">
        <title>Comparative Genomics and Chromosome Evolution.</title>
        <authorList>
            <person name="Mudd A.B."/>
        </authorList>
    </citation>
    <scope>NUCLEOTIDE SEQUENCE</scope>
    <source>
        <strain evidence="1">HN-11 Male</strain>
        <tissue evidence="1">Kidney and liver</tissue>
    </source>
</reference>
<dbReference type="Proteomes" id="UP000770717">
    <property type="component" value="Unassembled WGS sequence"/>
</dbReference>
<keyword evidence="2" id="KW-1185">Reference proteome</keyword>
<proteinExistence type="predicted"/>
<comment type="caution">
    <text evidence="1">The sequence shown here is derived from an EMBL/GenBank/DDBJ whole genome shotgun (WGS) entry which is preliminary data.</text>
</comment>
<dbReference type="EMBL" id="WNTK01000008">
    <property type="protein sequence ID" value="KAG9479249.1"/>
    <property type="molecule type" value="Genomic_DNA"/>
</dbReference>
<sequence>MYKGILVRAFRSMYILIESFIATKRKKTEEILLVFNVVDLWKKMYILHHYNMVSSGGLAPVCFPVTQLKCCFFVTPACSTLKSAVYEIDRANLDFCLLVTSAYKKVVLQGSDANAGWNKI</sequence>
<evidence type="ECO:0000313" key="2">
    <source>
        <dbReference type="Proteomes" id="UP000770717"/>
    </source>
</evidence>
<name>A0A8J6F328_ELECQ</name>
<dbReference type="AlphaFoldDB" id="A0A8J6F328"/>
<gene>
    <name evidence="1" type="ORF">GDO78_012756</name>
</gene>